<evidence type="ECO:0000313" key="12">
    <source>
        <dbReference type="Proteomes" id="UP000595221"/>
    </source>
</evidence>
<feature type="transmembrane region" description="Helical" evidence="9">
    <location>
        <begin position="421"/>
        <end position="442"/>
    </location>
</feature>
<keyword evidence="5 9" id="KW-0812">Transmembrane</keyword>
<comment type="similarity">
    <text evidence="2">Belongs to the major facilitator superfamily.</text>
</comment>
<feature type="compositionally biased region" description="Polar residues" evidence="8">
    <location>
        <begin position="24"/>
        <end position="33"/>
    </location>
</feature>
<proteinExistence type="inferred from homology"/>
<dbReference type="EMBL" id="CP066078">
    <property type="protein sequence ID" value="QQC60109.1"/>
    <property type="molecule type" value="Genomic_DNA"/>
</dbReference>
<organism evidence="11 12">
    <name type="scientific">Rothia kristinae</name>
    <dbReference type="NCBI Taxonomy" id="37923"/>
    <lineage>
        <taxon>Bacteria</taxon>
        <taxon>Bacillati</taxon>
        <taxon>Actinomycetota</taxon>
        <taxon>Actinomycetes</taxon>
        <taxon>Micrococcales</taxon>
        <taxon>Micrococcaceae</taxon>
        <taxon>Rothia</taxon>
    </lineage>
</organism>
<evidence type="ECO:0000256" key="3">
    <source>
        <dbReference type="ARBA" id="ARBA00022448"/>
    </source>
</evidence>
<sequence>MGCAAAGTARIRTASDGVRGRSTLRISTEPRQTSGDDRVSSAPLTGPVPRPEGHRRGSPEFTRMLIAMFCAGLATFAQLYSPQAVLPSIARDLGVDAASAALMVSAGTLGLALFALPWTYLADRWGKVRAMEIAVVSATVLGLVIPWIPHFGTVLMLRLAQGAALAGMAALAVSYISEETHVLHAGAATGLYVAGTSLGGLSGRLISGPVAEVTGSWRVAVMTVSVLAGVAAVAFIVLVPRARRFVAVPPQGALRETAHRIGLQLRNPAMLSLYLLAFILMGAFVTVYNYVGFTLEAPPYLLSPGVIALLFLAYLSGTFASTTAARFSALFGRLHVVGACVAVMLVGIGLTLTRPLWLIVVGLVLLTMGFFAAHSVASGWAGLEAGAAKAQGTALYNVFYYAGSALVGWVGGFFYAAGGWLATGLFCAVLLVVGSAVACPVLHRTLVRRAG</sequence>
<keyword evidence="4" id="KW-1003">Cell membrane</keyword>
<feature type="transmembrane region" description="Helical" evidence="9">
    <location>
        <begin position="155"/>
        <end position="176"/>
    </location>
</feature>
<feature type="transmembrane region" description="Helical" evidence="9">
    <location>
        <begin position="188"/>
        <end position="207"/>
    </location>
</feature>
<evidence type="ECO:0000256" key="9">
    <source>
        <dbReference type="SAM" id="Phobius"/>
    </source>
</evidence>
<feature type="transmembrane region" description="Helical" evidence="9">
    <location>
        <begin position="269"/>
        <end position="291"/>
    </location>
</feature>
<evidence type="ECO:0000256" key="6">
    <source>
        <dbReference type="ARBA" id="ARBA00022989"/>
    </source>
</evidence>
<dbReference type="PROSITE" id="PS50850">
    <property type="entry name" value="MFS"/>
    <property type="match status" value="1"/>
</dbReference>
<name>A0A7T4T524_9MICC</name>
<evidence type="ECO:0000256" key="4">
    <source>
        <dbReference type="ARBA" id="ARBA00022475"/>
    </source>
</evidence>
<feature type="transmembrane region" description="Helical" evidence="9">
    <location>
        <begin position="219"/>
        <end position="239"/>
    </location>
</feature>
<dbReference type="Proteomes" id="UP000595221">
    <property type="component" value="Chromosome"/>
</dbReference>
<dbReference type="SUPFAM" id="SSF103473">
    <property type="entry name" value="MFS general substrate transporter"/>
    <property type="match status" value="1"/>
</dbReference>
<keyword evidence="6 9" id="KW-1133">Transmembrane helix</keyword>
<evidence type="ECO:0000256" key="1">
    <source>
        <dbReference type="ARBA" id="ARBA00004651"/>
    </source>
</evidence>
<dbReference type="AlphaFoldDB" id="A0A7T4T524"/>
<feature type="transmembrane region" description="Helical" evidence="9">
    <location>
        <begin position="356"/>
        <end position="383"/>
    </location>
</feature>
<evidence type="ECO:0000313" key="11">
    <source>
        <dbReference type="EMBL" id="QQC60109.1"/>
    </source>
</evidence>
<feature type="transmembrane region" description="Helical" evidence="9">
    <location>
        <begin position="395"/>
        <end position="415"/>
    </location>
</feature>
<dbReference type="GO" id="GO:0005886">
    <property type="term" value="C:plasma membrane"/>
    <property type="evidence" value="ECO:0007669"/>
    <property type="project" value="UniProtKB-SubCell"/>
</dbReference>
<dbReference type="Pfam" id="PF07690">
    <property type="entry name" value="MFS_1"/>
    <property type="match status" value="1"/>
</dbReference>
<dbReference type="PANTHER" id="PTHR43271:SF1">
    <property type="entry name" value="INNER MEMBRANE TRANSPORT PROTEIN YNFM"/>
    <property type="match status" value="1"/>
</dbReference>
<dbReference type="PANTHER" id="PTHR43271">
    <property type="entry name" value="BLL2771 PROTEIN"/>
    <property type="match status" value="1"/>
</dbReference>
<evidence type="ECO:0000259" key="10">
    <source>
        <dbReference type="PROSITE" id="PS50850"/>
    </source>
</evidence>
<evidence type="ECO:0000256" key="5">
    <source>
        <dbReference type="ARBA" id="ARBA00022692"/>
    </source>
</evidence>
<feature type="transmembrane region" description="Helical" evidence="9">
    <location>
        <begin position="133"/>
        <end position="149"/>
    </location>
</feature>
<reference evidence="11 12" key="1">
    <citation type="submission" date="2020-12" db="EMBL/GenBank/DDBJ databases">
        <title>FDA dAtabase for Regulatory Grade micrObial Sequences (FDA-ARGOS): Supporting development and validation of Infectious Disease Dx tests.</title>
        <authorList>
            <person name="Sproer C."/>
            <person name="Gronow S."/>
            <person name="Severitt S."/>
            <person name="Schroder I."/>
            <person name="Tallon L."/>
            <person name="Sadzewicz L."/>
            <person name="Zhao X."/>
            <person name="Boylan J."/>
            <person name="Ott S."/>
            <person name="Bowen H."/>
            <person name="Vavikolanu K."/>
            <person name="Mehta A."/>
            <person name="Aluvathingal J."/>
            <person name="Nadendla S."/>
            <person name="Lowell S."/>
            <person name="Myers T."/>
            <person name="Yan Y."/>
            <person name="Sichtig H."/>
        </authorList>
    </citation>
    <scope>NUCLEOTIDE SEQUENCE [LARGE SCALE GENOMIC DNA]</scope>
    <source>
        <strain evidence="11 12">FDAARGOS_1001</strain>
    </source>
</reference>
<evidence type="ECO:0000256" key="7">
    <source>
        <dbReference type="ARBA" id="ARBA00023136"/>
    </source>
</evidence>
<feature type="transmembrane region" description="Helical" evidence="9">
    <location>
        <begin position="327"/>
        <end position="350"/>
    </location>
</feature>
<dbReference type="InterPro" id="IPR020846">
    <property type="entry name" value="MFS_dom"/>
</dbReference>
<dbReference type="CDD" id="cd17324">
    <property type="entry name" value="MFS_NepI_like"/>
    <property type="match status" value="1"/>
</dbReference>
<dbReference type="InterPro" id="IPR036259">
    <property type="entry name" value="MFS_trans_sf"/>
</dbReference>
<comment type="subcellular location">
    <subcellularLocation>
        <location evidence="1">Cell membrane</location>
        <topology evidence="1">Multi-pass membrane protein</topology>
    </subcellularLocation>
</comment>
<dbReference type="Gene3D" id="1.20.1250.20">
    <property type="entry name" value="MFS general substrate transporter like domains"/>
    <property type="match status" value="1"/>
</dbReference>
<keyword evidence="3" id="KW-0813">Transport</keyword>
<keyword evidence="7 9" id="KW-0472">Membrane</keyword>
<accession>A0A7T4T524</accession>
<evidence type="ECO:0000256" key="2">
    <source>
        <dbReference type="ARBA" id="ARBA00008335"/>
    </source>
</evidence>
<feature type="domain" description="Major facilitator superfamily (MFS) profile" evidence="10">
    <location>
        <begin position="60"/>
        <end position="446"/>
    </location>
</feature>
<gene>
    <name evidence="11" type="ORF">I6H58_03990</name>
</gene>
<feature type="transmembrane region" description="Helical" evidence="9">
    <location>
        <begin position="100"/>
        <end position="121"/>
    </location>
</feature>
<dbReference type="InterPro" id="IPR011701">
    <property type="entry name" value="MFS"/>
</dbReference>
<dbReference type="GO" id="GO:0022857">
    <property type="term" value="F:transmembrane transporter activity"/>
    <property type="evidence" value="ECO:0007669"/>
    <property type="project" value="InterPro"/>
</dbReference>
<evidence type="ECO:0000256" key="8">
    <source>
        <dbReference type="SAM" id="MobiDB-lite"/>
    </source>
</evidence>
<feature type="transmembrane region" description="Helical" evidence="9">
    <location>
        <begin position="297"/>
        <end position="315"/>
    </location>
</feature>
<protein>
    <submittedName>
        <fullName evidence="11">MFS transporter</fullName>
    </submittedName>
</protein>
<feature type="transmembrane region" description="Helical" evidence="9">
    <location>
        <begin position="61"/>
        <end position="80"/>
    </location>
</feature>
<feature type="region of interest" description="Disordered" evidence="8">
    <location>
        <begin position="17"/>
        <end position="56"/>
    </location>
</feature>